<keyword evidence="2" id="KW-1185">Reference proteome</keyword>
<protein>
    <submittedName>
        <fullName evidence="1">Uncharacterized protein</fullName>
    </submittedName>
</protein>
<dbReference type="Proteomes" id="UP000029920">
    <property type="component" value="Unassembled WGS sequence"/>
</dbReference>
<accession>A0A4U8UHG1</accession>
<dbReference type="EMBL" id="JRPC02000006">
    <property type="protein sequence ID" value="TLE16465.1"/>
    <property type="molecule type" value="Genomic_DNA"/>
</dbReference>
<evidence type="ECO:0000313" key="1">
    <source>
        <dbReference type="EMBL" id="TLE16465.1"/>
    </source>
</evidence>
<evidence type="ECO:0000313" key="2">
    <source>
        <dbReference type="Proteomes" id="UP000029920"/>
    </source>
</evidence>
<dbReference type="AlphaFoldDB" id="A0A4U8UHG1"/>
<dbReference type="Gene3D" id="3.50.50.60">
    <property type="entry name" value="FAD/NAD(P)-binding domain"/>
    <property type="match status" value="1"/>
</dbReference>
<organism evidence="1 2">
    <name type="scientific">Helicobacter apodemus</name>
    <dbReference type="NCBI Taxonomy" id="135569"/>
    <lineage>
        <taxon>Bacteria</taxon>
        <taxon>Pseudomonadati</taxon>
        <taxon>Campylobacterota</taxon>
        <taxon>Epsilonproteobacteria</taxon>
        <taxon>Campylobacterales</taxon>
        <taxon>Helicobacteraceae</taxon>
        <taxon>Helicobacter</taxon>
    </lineage>
</organism>
<gene>
    <name evidence="1" type="ORF">LS72_003225</name>
</gene>
<proteinExistence type="predicted"/>
<dbReference type="InterPro" id="IPR036188">
    <property type="entry name" value="FAD/NAD-bd_sf"/>
</dbReference>
<comment type="caution">
    <text evidence="1">The sequence shown here is derived from an EMBL/GenBank/DDBJ whole genome shotgun (WGS) entry which is preliminary data.</text>
</comment>
<sequence length="30" mass="3182">MLDVVGDRGGYNLASAWASARVCAESKKII</sequence>
<name>A0A4U8UHG1_9HELI</name>
<dbReference type="RefSeq" id="WP_138155008.1">
    <property type="nucleotide sequence ID" value="NZ_JRPC02000006.1"/>
</dbReference>
<reference evidence="1 2" key="1">
    <citation type="journal article" date="2014" name="Genome Announc.">
        <title>Draft genome sequences of eight enterohepatic helicobacter species isolated from both laboratory and wild rodents.</title>
        <authorList>
            <person name="Sheh A."/>
            <person name="Shen Z."/>
            <person name="Fox J.G."/>
        </authorList>
    </citation>
    <scope>NUCLEOTIDE SEQUENCE [LARGE SCALE GENOMIC DNA]</scope>
    <source>
        <strain evidence="1 2">MIT-03-7007</strain>
    </source>
</reference>